<accession>A0A4V2PIU8</accession>
<reference evidence="2 3" key="1">
    <citation type="submission" date="2019-03" db="EMBL/GenBank/DDBJ databases">
        <title>Sequencing the genomes of 1000 actinobacteria strains.</title>
        <authorList>
            <person name="Klenk H.-P."/>
        </authorList>
    </citation>
    <scope>NUCLEOTIDE SEQUENCE [LARGE SCALE GENOMIC DNA]</scope>
    <source>
        <strain evidence="2 3">DSM 44969</strain>
    </source>
</reference>
<dbReference type="RefSeq" id="WP_132422597.1">
    <property type="nucleotide sequence ID" value="NZ_SMFZ01000001.1"/>
</dbReference>
<dbReference type="GO" id="GO:0003824">
    <property type="term" value="F:catalytic activity"/>
    <property type="evidence" value="ECO:0007669"/>
    <property type="project" value="UniProtKB-ARBA"/>
</dbReference>
<dbReference type="Gene3D" id="3.40.50.1820">
    <property type="entry name" value="alpha/beta hydrolase"/>
    <property type="match status" value="1"/>
</dbReference>
<dbReference type="EMBL" id="SMFZ01000001">
    <property type="protein sequence ID" value="TCK25996.1"/>
    <property type="molecule type" value="Genomic_DNA"/>
</dbReference>
<dbReference type="Proteomes" id="UP000295560">
    <property type="component" value="Unassembled WGS sequence"/>
</dbReference>
<protein>
    <submittedName>
        <fullName evidence="2">Pimeloyl-ACP methyl ester carboxylesterase</fullName>
    </submittedName>
</protein>
<keyword evidence="3" id="KW-1185">Reference proteome</keyword>
<organism evidence="2 3">
    <name type="scientific">Pseudonocardia endophytica</name>
    <dbReference type="NCBI Taxonomy" id="401976"/>
    <lineage>
        <taxon>Bacteria</taxon>
        <taxon>Bacillati</taxon>
        <taxon>Actinomycetota</taxon>
        <taxon>Actinomycetes</taxon>
        <taxon>Pseudonocardiales</taxon>
        <taxon>Pseudonocardiaceae</taxon>
        <taxon>Pseudonocardia</taxon>
    </lineage>
</organism>
<sequence>MEREVEVEPGVSLWVQDLPPAGIGDGLPGEAVLLVMGADTSGIAWPDAFVERLRTRHRVVRYDHRDTGRSTHAFEEHPYGIADLAGDAIAVLDACGIDRAHVVGMSMGGTLAQVMALDAPDRLASTTLLCTAALSADRDGLPGPTRDVLRMWQEMTDPRDERGELAWRVEHWRRLHGTALPFDGLEFRALEQRLMAHAGRSDSPAAHSMADPDGLDRGAELATITVPTLVVEAPEDPVNPPPHASHLVEKIGGAARLVTVPGMGHALPSTVVSPVAEAILSHAAVSEGAARRR</sequence>
<dbReference type="InterPro" id="IPR000073">
    <property type="entry name" value="AB_hydrolase_1"/>
</dbReference>
<dbReference type="OrthoDB" id="8957634at2"/>
<dbReference type="Pfam" id="PF00561">
    <property type="entry name" value="Abhydrolase_1"/>
    <property type="match status" value="1"/>
</dbReference>
<dbReference type="PANTHER" id="PTHR43433">
    <property type="entry name" value="HYDROLASE, ALPHA/BETA FOLD FAMILY PROTEIN"/>
    <property type="match status" value="1"/>
</dbReference>
<name>A0A4V2PIU8_PSEEN</name>
<comment type="caution">
    <text evidence="2">The sequence shown here is derived from an EMBL/GenBank/DDBJ whole genome shotgun (WGS) entry which is preliminary data.</text>
</comment>
<proteinExistence type="predicted"/>
<dbReference type="SUPFAM" id="SSF53474">
    <property type="entry name" value="alpha/beta-Hydrolases"/>
    <property type="match status" value="1"/>
</dbReference>
<evidence type="ECO:0000313" key="2">
    <source>
        <dbReference type="EMBL" id="TCK25996.1"/>
    </source>
</evidence>
<dbReference type="AlphaFoldDB" id="A0A4V2PIU8"/>
<gene>
    <name evidence="2" type="ORF">EV378_1823</name>
</gene>
<dbReference type="PRINTS" id="PR00111">
    <property type="entry name" value="ABHYDROLASE"/>
</dbReference>
<dbReference type="PANTHER" id="PTHR43433:SF5">
    <property type="entry name" value="AB HYDROLASE-1 DOMAIN-CONTAINING PROTEIN"/>
    <property type="match status" value="1"/>
</dbReference>
<evidence type="ECO:0000313" key="3">
    <source>
        <dbReference type="Proteomes" id="UP000295560"/>
    </source>
</evidence>
<feature type="domain" description="AB hydrolase-1" evidence="1">
    <location>
        <begin position="37"/>
        <end position="266"/>
    </location>
</feature>
<evidence type="ECO:0000259" key="1">
    <source>
        <dbReference type="Pfam" id="PF00561"/>
    </source>
</evidence>
<dbReference type="InterPro" id="IPR050471">
    <property type="entry name" value="AB_hydrolase"/>
</dbReference>
<dbReference type="InterPro" id="IPR029058">
    <property type="entry name" value="AB_hydrolase_fold"/>
</dbReference>